<comment type="caution">
    <text evidence="2">The sequence shown here is derived from an EMBL/GenBank/DDBJ whole genome shotgun (WGS) entry which is preliminary data.</text>
</comment>
<dbReference type="RefSeq" id="WP_116271020.1">
    <property type="nucleotide sequence ID" value="NZ_BGZJ01000002.1"/>
</dbReference>
<evidence type="ECO:0000313" key="2">
    <source>
        <dbReference type="EMBL" id="GBO94822.1"/>
    </source>
</evidence>
<feature type="compositionally biased region" description="Basic and acidic residues" evidence="1">
    <location>
        <begin position="53"/>
        <end position="69"/>
    </location>
</feature>
<organism evidence="2 3">
    <name type="scientific">Mesosutterella multiformis</name>
    <dbReference type="NCBI Taxonomy" id="2259133"/>
    <lineage>
        <taxon>Bacteria</taxon>
        <taxon>Pseudomonadati</taxon>
        <taxon>Pseudomonadota</taxon>
        <taxon>Betaproteobacteria</taxon>
        <taxon>Burkholderiales</taxon>
        <taxon>Sutterellaceae</taxon>
        <taxon>Mesosutterella</taxon>
    </lineage>
</organism>
<gene>
    <name evidence="2" type="ORF">MESMUL_21760</name>
</gene>
<dbReference type="Proteomes" id="UP000266091">
    <property type="component" value="Unassembled WGS sequence"/>
</dbReference>
<protein>
    <submittedName>
        <fullName evidence="2">Uncharacterized protein</fullName>
    </submittedName>
</protein>
<accession>A0A388SEL4</accession>
<sequence>MTRKKSDGVRSNSNPGSEKSKPASSDVIEELLKDTGGWFISMPLRPMRASRPSSEDPKEGTGDEKGETK</sequence>
<proteinExistence type="predicted"/>
<feature type="region of interest" description="Disordered" evidence="1">
    <location>
        <begin position="1"/>
        <end position="69"/>
    </location>
</feature>
<dbReference type="AlphaFoldDB" id="A0A388SEL4"/>
<dbReference type="OrthoDB" id="9891175at2"/>
<dbReference type="EMBL" id="BGZJ01000002">
    <property type="protein sequence ID" value="GBO94822.1"/>
    <property type="molecule type" value="Genomic_DNA"/>
</dbReference>
<evidence type="ECO:0000256" key="1">
    <source>
        <dbReference type="SAM" id="MobiDB-lite"/>
    </source>
</evidence>
<reference evidence="2 3" key="1">
    <citation type="journal article" date="2018" name="Int. J. Syst. Evol. Microbiol.">
        <title>Mesosutterella multiformis gen. nov., sp. nov., a member of the family Sutterellaceae and Sutterella megalosphaeroides sp. nov., isolated from human faeces.</title>
        <authorList>
            <person name="Sakamoto M."/>
            <person name="Ikeyama N."/>
            <person name="Kunihiro T."/>
            <person name="Iino T."/>
            <person name="Yuki M."/>
            <person name="Ohkuma M."/>
        </authorList>
    </citation>
    <scope>NUCLEOTIDE SEQUENCE [LARGE SCALE GENOMIC DNA]</scope>
    <source>
        <strain evidence="2 3">4NBBH2</strain>
    </source>
</reference>
<keyword evidence="3" id="KW-1185">Reference proteome</keyword>
<name>A0A388SEL4_9BURK</name>
<evidence type="ECO:0000313" key="3">
    <source>
        <dbReference type="Proteomes" id="UP000266091"/>
    </source>
</evidence>